<sequence>MLKNTIFTLLAILLFSCKSFAQKTDTDIKWANAKWIGLEKIEDSLIVVPGIHGFKKSLKNKYTKRS</sequence>
<evidence type="ECO:0000313" key="1">
    <source>
        <dbReference type="EMBL" id="VAX19594.1"/>
    </source>
</evidence>
<proteinExistence type="predicted"/>
<gene>
    <name evidence="1" type="ORF">MNBD_IGNAVI01-3243</name>
</gene>
<accession>A0A3B1C6D5</accession>
<reference evidence="1" key="1">
    <citation type="submission" date="2018-06" db="EMBL/GenBank/DDBJ databases">
        <authorList>
            <person name="Zhirakovskaya E."/>
        </authorList>
    </citation>
    <scope>NUCLEOTIDE SEQUENCE</scope>
</reference>
<protein>
    <submittedName>
        <fullName evidence="1">Uncharacterized protein</fullName>
    </submittedName>
</protein>
<name>A0A3B1C6D5_9ZZZZ</name>
<dbReference type="PROSITE" id="PS51257">
    <property type="entry name" value="PROKAR_LIPOPROTEIN"/>
    <property type="match status" value="1"/>
</dbReference>
<dbReference type="EMBL" id="UOGD01000145">
    <property type="protein sequence ID" value="VAX19594.1"/>
    <property type="molecule type" value="Genomic_DNA"/>
</dbReference>
<dbReference type="AlphaFoldDB" id="A0A3B1C6D5"/>
<organism evidence="1">
    <name type="scientific">hydrothermal vent metagenome</name>
    <dbReference type="NCBI Taxonomy" id="652676"/>
    <lineage>
        <taxon>unclassified sequences</taxon>
        <taxon>metagenomes</taxon>
        <taxon>ecological metagenomes</taxon>
    </lineage>
</organism>
<feature type="non-terminal residue" evidence="1">
    <location>
        <position position="66"/>
    </location>
</feature>